<evidence type="ECO:0000313" key="2">
    <source>
        <dbReference type="Proteomes" id="UP000249590"/>
    </source>
</evidence>
<dbReference type="OrthoDB" id="9781757at2"/>
<reference evidence="1 2" key="1">
    <citation type="submission" date="2018-05" db="EMBL/GenBank/DDBJ databases">
        <title>Acuticoccus sediminis sp. nov., isolated from deep-sea sediment of Indian Ocean.</title>
        <authorList>
            <person name="Liu X."/>
            <person name="Lai Q."/>
            <person name="Du Y."/>
            <person name="Sun F."/>
            <person name="Zhang X."/>
            <person name="Wang S."/>
            <person name="Shao Z."/>
        </authorList>
    </citation>
    <scope>NUCLEOTIDE SEQUENCE [LARGE SCALE GENOMIC DNA]</scope>
    <source>
        <strain evidence="1 2">PTG4-2</strain>
    </source>
</reference>
<comment type="caution">
    <text evidence="1">The sequence shown here is derived from an EMBL/GenBank/DDBJ whole genome shotgun (WGS) entry which is preliminary data.</text>
</comment>
<dbReference type="Proteomes" id="UP000249590">
    <property type="component" value="Unassembled WGS sequence"/>
</dbReference>
<dbReference type="PANTHER" id="PTHR43459:SF1">
    <property type="entry name" value="EG:BACN32G11.4 PROTEIN"/>
    <property type="match status" value="1"/>
</dbReference>
<dbReference type="PANTHER" id="PTHR43459">
    <property type="entry name" value="ENOYL-COA HYDRATASE"/>
    <property type="match status" value="1"/>
</dbReference>
<dbReference type="InterPro" id="IPR029045">
    <property type="entry name" value="ClpP/crotonase-like_dom_sf"/>
</dbReference>
<dbReference type="InterPro" id="IPR001753">
    <property type="entry name" value="Enoyl-CoA_hydra/iso"/>
</dbReference>
<accession>A0A8B2P0U7</accession>
<dbReference type="SUPFAM" id="SSF52096">
    <property type="entry name" value="ClpP/crotonase"/>
    <property type="match status" value="1"/>
</dbReference>
<protein>
    <submittedName>
        <fullName evidence="1">Enoyl-CoA hydratase</fullName>
    </submittedName>
</protein>
<evidence type="ECO:0000313" key="1">
    <source>
        <dbReference type="EMBL" id="RAI01897.1"/>
    </source>
</evidence>
<name>A0A8B2P0U7_9HYPH</name>
<dbReference type="CDD" id="cd06558">
    <property type="entry name" value="crotonase-like"/>
    <property type="match status" value="1"/>
</dbReference>
<gene>
    <name evidence="1" type="ORF">DLJ53_10900</name>
</gene>
<proteinExistence type="predicted"/>
<dbReference type="EMBL" id="QHHQ01000002">
    <property type="protein sequence ID" value="RAI01897.1"/>
    <property type="molecule type" value="Genomic_DNA"/>
</dbReference>
<dbReference type="GO" id="GO:0003824">
    <property type="term" value="F:catalytic activity"/>
    <property type="evidence" value="ECO:0007669"/>
    <property type="project" value="UniProtKB-ARBA"/>
</dbReference>
<dbReference type="Gene3D" id="3.90.226.10">
    <property type="entry name" value="2-enoyl-CoA Hydratase, Chain A, domain 1"/>
    <property type="match status" value="1"/>
</dbReference>
<dbReference type="Pfam" id="PF00378">
    <property type="entry name" value="ECH_1"/>
    <property type="match status" value="1"/>
</dbReference>
<dbReference type="AlphaFoldDB" id="A0A8B2P0U7"/>
<dbReference type="RefSeq" id="WP_111345105.1">
    <property type="nucleotide sequence ID" value="NZ_QHHQ01000002.1"/>
</dbReference>
<organism evidence="1 2">
    <name type="scientific">Acuticoccus sediminis</name>
    <dbReference type="NCBI Taxonomy" id="2184697"/>
    <lineage>
        <taxon>Bacteria</taxon>
        <taxon>Pseudomonadati</taxon>
        <taxon>Pseudomonadota</taxon>
        <taxon>Alphaproteobacteria</taxon>
        <taxon>Hyphomicrobiales</taxon>
        <taxon>Amorphaceae</taxon>
        <taxon>Acuticoccus</taxon>
    </lineage>
</organism>
<keyword evidence="2" id="KW-1185">Reference proteome</keyword>
<sequence length="263" mass="27834">MHDARGAILLSVSDGIATITLNRPEKRNAIDDATRIILIDTLEQVNADDEVRAVVLTGAGSAFCAGGDIAGMKARLEAPVGRVGINGWKRQKSTHRAIQTMNTIDKPTIAAVNGPASGLGCDLALACDFVMVGPGASFAMAYRKRGLIPDGGGLYFLPRRVGLPRAKELIYSARTVDAEEALAIGLADRAAEGDLLAAARSWASELTEGSMIAMSLAKSILNRALDLPAEQIFALGSEAQSICYATDEHRDAVRAFLERGSRK</sequence>